<dbReference type="InterPro" id="IPR036872">
    <property type="entry name" value="CH_dom_sf"/>
</dbReference>
<dbReference type="GO" id="GO:0005516">
    <property type="term" value="F:calmodulin binding"/>
    <property type="evidence" value="ECO:0007669"/>
    <property type="project" value="UniProtKB-KW"/>
</dbReference>
<dbReference type="Pfam" id="PF00612">
    <property type="entry name" value="IQ"/>
    <property type="match status" value="2"/>
</dbReference>
<keyword evidence="3" id="KW-0112">Calmodulin-binding</keyword>
<dbReference type="CDD" id="cd23767">
    <property type="entry name" value="IQCD"/>
    <property type="match status" value="1"/>
</dbReference>
<dbReference type="SUPFAM" id="SSF48350">
    <property type="entry name" value="GTPase activation domain, GAP"/>
    <property type="match status" value="1"/>
</dbReference>
<feature type="domain" description="Calponin-homology (CH)" evidence="6">
    <location>
        <begin position="14"/>
        <end position="129"/>
    </location>
</feature>
<evidence type="ECO:0000313" key="8">
    <source>
        <dbReference type="Proteomes" id="UP001152759"/>
    </source>
</evidence>
<dbReference type="SUPFAM" id="SSF143885">
    <property type="entry name" value="RGC domain-like"/>
    <property type="match status" value="1"/>
</dbReference>
<accession>A0A9P0F583</accession>
<keyword evidence="8" id="KW-1185">Reference proteome</keyword>
<name>A0A9P0F583_BEMTA</name>
<dbReference type="InterPro" id="IPR001936">
    <property type="entry name" value="RasGAP_dom"/>
</dbReference>
<dbReference type="SMART" id="SM00015">
    <property type="entry name" value="IQ"/>
    <property type="match status" value="3"/>
</dbReference>
<dbReference type="Gene3D" id="1.10.418.10">
    <property type="entry name" value="Calponin-like domain"/>
    <property type="match status" value="1"/>
</dbReference>
<dbReference type="GO" id="GO:0051015">
    <property type="term" value="F:actin filament binding"/>
    <property type="evidence" value="ECO:0007669"/>
    <property type="project" value="TreeGrafter"/>
</dbReference>
<dbReference type="SMART" id="SM00033">
    <property type="entry name" value="CH"/>
    <property type="match status" value="1"/>
</dbReference>
<dbReference type="PROSITE" id="PS50018">
    <property type="entry name" value="RAS_GTPASE_ACTIV_2"/>
    <property type="match status" value="1"/>
</dbReference>
<dbReference type="PANTHER" id="PTHR14149:SF14">
    <property type="entry name" value="CALPONIN-HOMOLOGY (CH) DOMAIN-CONTAINING PROTEIN"/>
    <property type="match status" value="1"/>
</dbReference>
<reference evidence="7" key="1">
    <citation type="submission" date="2021-12" db="EMBL/GenBank/DDBJ databases">
        <authorList>
            <person name="King R."/>
        </authorList>
    </citation>
    <scope>NUCLEOTIDE SEQUENCE</scope>
</reference>
<evidence type="ECO:0000256" key="4">
    <source>
        <dbReference type="SAM" id="Coils"/>
    </source>
</evidence>
<protein>
    <recommendedName>
        <fullName evidence="9">Ras GTPase-activating-like protein IQGAP1</fullName>
    </recommendedName>
</protein>
<evidence type="ECO:0000256" key="3">
    <source>
        <dbReference type="ARBA" id="ARBA00022860"/>
    </source>
</evidence>
<dbReference type="PANTHER" id="PTHR14149">
    <property type="entry name" value="RAS GTPASE-ACTIVATING PROTEIN WITH IQ MOTIF"/>
    <property type="match status" value="1"/>
</dbReference>
<dbReference type="Proteomes" id="UP001152759">
    <property type="component" value="Chromosome 6"/>
</dbReference>
<dbReference type="Gene3D" id="1.10.506.10">
    <property type="entry name" value="GTPase Activation - p120gap, domain 1"/>
    <property type="match status" value="1"/>
</dbReference>
<evidence type="ECO:0008006" key="9">
    <source>
        <dbReference type="Google" id="ProtNLM"/>
    </source>
</evidence>
<feature type="domain" description="Ras-GAP" evidence="5">
    <location>
        <begin position="949"/>
        <end position="1182"/>
    </location>
</feature>
<dbReference type="Pfam" id="PF00307">
    <property type="entry name" value="CH"/>
    <property type="match status" value="1"/>
</dbReference>
<dbReference type="SUPFAM" id="SSF47576">
    <property type="entry name" value="Calponin-homology domain, CH-domain"/>
    <property type="match status" value="1"/>
</dbReference>
<feature type="coiled-coil region" evidence="4">
    <location>
        <begin position="561"/>
        <end position="595"/>
    </location>
</feature>
<dbReference type="GO" id="GO:0005096">
    <property type="term" value="F:GTPase activator activity"/>
    <property type="evidence" value="ECO:0007669"/>
    <property type="project" value="TreeGrafter"/>
</dbReference>
<dbReference type="SMART" id="SM00323">
    <property type="entry name" value="RasGAP"/>
    <property type="match status" value="1"/>
</dbReference>
<dbReference type="FunFam" id="1.10.418.10:FF:000013">
    <property type="entry name" value="IQ motif containing GTPase activating protein 1"/>
    <property type="match status" value="1"/>
</dbReference>
<organism evidence="7 8">
    <name type="scientific">Bemisia tabaci</name>
    <name type="common">Sweetpotato whitefly</name>
    <name type="synonym">Aleurodes tabaci</name>
    <dbReference type="NCBI Taxonomy" id="7038"/>
    <lineage>
        <taxon>Eukaryota</taxon>
        <taxon>Metazoa</taxon>
        <taxon>Ecdysozoa</taxon>
        <taxon>Arthropoda</taxon>
        <taxon>Hexapoda</taxon>
        <taxon>Insecta</taxon>
        <taxon>Pterygota</taxon>
        <taxon>Neoptera</taxon>
        <taxon>Paraneoptera</taxon>
        <taxon>Hemiptera</taxon>
        <taxon>Sternorrhyncha</taxon>
        <taxon>Aleyrodoidea</taxon>
        <taxon>Aleyrodidae</taxon>
        <taxon>Aleyrodinae</taxon>
        <taxon>Bemisia</taxon>
    </lineage>
</organism>
<dbReference type="EMBL" id="OU963867">
    <property type="protein sequence ID" value="CAH0392536.1"/>
    <property type="molecule type" value="Genomic_DNA"/>
</dbReference>
<evidence type="ECO:0000256" key="1">
    <source>
        <dbReference type="ARBA" id="ARBA00022553"/>
    </source>
</evidence>
<dbReference type="Pfam" id="PF00616">
    <property type="entry name" value="RasGAP"/>
    <property type="match status" value="1"/>
</dbReference>
<keyword evidence="4" id="KW-0175">Coiled coil</keyword>
<dbReference type="Gene3D" id="1.20.5.190">
    <property type="match status" value="1"/>
</dbReference>
<evidence type="ECO:0000256" key="2">
    <source>
        <dbReference type="ARBA" id="ARBA00022737"/>
    </source>
</evidence>
<keyword evidence="2" id="KW-0677">Repeat</keyword>
<evidence type="ECO:0000313" key="7">
    <source>
        <dbReference type="EMBL" id="CAH0392536.1"/>
    </source>
</evidence>
<gene>
    <name evidence="7" type="ORF">BEMITA_LOCUS11046</name>
</gene>
<dbReference type="Pfam" id="PF03836">
    <property type="entry name" value="RasGAP_C"/>
    <property type="match status" value="1"/>
</dbReference>
<dbReference type="InterPro" id="IPR008936">
    <property type="entry name" value="Rho_GTPase_activation_prot"/>
</dbReference>
<dbReference type="InterPro" id="IPR001715">
    <property type="entry name" value="CH_dom"/>
</dbReference>
<evidence type="ECO:0000259" key="5">
    <source>
        <dbReference type="PROSITE" id="PS50018"/>
    </source>
</evidence>
<dbReference type="PROSITE" id="PS50096">
    <property type="entry name" value="IQ"/>
    <property type="match status" value="2"/>
</dbReference>
<keyword evidence="1" id="KW-0597">Phosphoprotein</keyword>
<dbReference type="PROSITE" id="PS50021">
    <property type="entry name" value="CH"/>
    <property type="match status" value="1"/>
</dbReference>
<dbReference type="GO" id="GO:1903479">
    <property type="term" value="P:mitotic actomyosin contractile ring assembly actin filament organization"/>
    <property type="evidence" value="ECO:0007669"/>
    <property type="project" value="TreeGrafter"/>
</dbReference>
<dbReference type="GO" id="GO:0005938">
    <property type="term" value="C:cell cortex"/>
    <property type="evidence" value="ECO:0007669"/>
    <property type="project" value="TreeGrafter"/>
</dbReference>
<proteinExistence type="predicted"/>
<dbReference type="InterPro" id="IPR000048">
    <property type="entry name" value="IQ_motif_EF-hand-BS"/>
</dbReference>
<sequence length="1595" mass="184154">MDEARKKSVAYEYLCHLEEAKVWLEQCLKEPLPPATELEENLRNGVVLAKLGHFLHPELVPLNRIYDLHQRRYETFGLQFKHTDNINYWLKSLEATQLPKTFHPETTDVYDKKNMPRVIYCLHALSRHLFKNGHAPVMNDFYGKIDFSDEEVLAVQDEITERGIKMPAFQKIGELLSGNRQEVSYESIVQQINNAISSKDSQALLVGLKNPAAKVKDVYAHNISEYIAVLHEAKKSKEESSINRSMNASHEPDDFDGLLLLDEIQGYISAVNIKCSLKNILNSAKQHLKENNISRIAEDFLSLFTSLDLKNVNGNNAVSYAESALRSNFSSVNLDDITDIKWFLQTMVNETNDNIKKSSNLTTAVSQVNEALDRGTVFDLMKALKSPALGLNQSKIDDFSAPLYFEEMKVDKTDLNCDLTHDDIVGSVDVLFLISSVSRAVDTQNPELVWDSLNNLNAHLSNLDKACKLPYYRALCANRYYKVSQACNCPLLTYQNIQECIDIVNEQSKVNDAIIESLHDLNAALLQNNKNKALKILKNPILNVSENISDQEDEMIYTMLLEQLEKQKNDSELWLEDIEKIIIDAKQEVEEIRTAWRFLVEVNAALANNDENGCLFALHENQILGNRQISNSSDIYKSLKHLHRKKTGDSPWISYITKKKHKVFIDMRNGNYECTQPVDSKKSEPEYLGKQEIEYIVSRSAKKKEAQEMEKCIINFQACCRGYLFREKLAHRLSFFEANEHYVRIIQRWWRNTLLLKKVKEINRLKNKHTTFIERLNYYQNNVDKIIKIQALWRGRMVRQALTTISMQTNPSFKIVRKFVPLLDFNIEDYRKEIELQSLRKQVVQYIRHSQELAKQIDEMDIKIGLLVQNRISLEEVVTHRKALNDVVNKRTNSTSTVSRGGLKSLQKESRDLLNGYQHLFYLLQTNPVYLSKLIFLVPYSRTQKLLQQLIFTLFNFGSSHRDEYLLLKLLRTSLEEEIQNKFDSVHDVITGNPLVLKVAVNYARHKFGQQSLRVILGPLIKKVLGARDMIIDTNPITIFRNWRSQQEMSTGKQSDLPLNVDQETALQYEEVRDRLQTAIESLKSLTTMFLNRITQSKTVIPYGLLYMAKILRSALQKKFPTLSEKDVLKVIGHLIYYQFFNSAIVAPDAFDIIPLEANKTLSNNHRNNLASIAKLLQFAASKKGFGEESKHLICLNPFIIECHEAFKRFFRDCCDVEELETYYSVTEFSEAILIHQPSIYITLEELCNTHNLLHEYEYQIAPDAEDPLHELLDDLGCEPPSVGQLMGLNPAEEIFNRHLGKTDLYLTLVNKFEVEENKEAVTEDTKLFIATKELLVRVMPFLNGHNLPGSLRIEPSPEQEREFEKRTEEILARHASNNCESNPDCYIGSLRNCKTKLRNYLNQLEEKGFVSRNDGYQSIISALAQDICNKRKYRKIQSQELQTVRETRKNLEDKICFYKDKVKYYNEYVQNCLENQKLKKNPHTLSDSSKSKSKKKLCHRFSAKKLKETGVLLEIEGLPTSQFKNVQFEISPAETNGMFKVKGKFMGVEMETVEVNLQDLLRKQYEGVTIMDMFGQAKININLLIFLLNKKFYS</sequence>
<evidence type="ECO:0000259" key="6">
    <source>
        <dbReference type="PROSITE" id="PS50021"/>
    </source>
</evidence>
<dbReference type="KEGG" id="btab:109034762"/>
<dbReference type="FunFam" id="1.10.506.10:FF:000004">
    <property type="entry name" value="IQ motif containing GTPase activating protein 1"/>
    <property type="match status" value="1"/>
</dbReference>
<dbReference type="InterPro" id="IPR000593">
    <property type="entry name" value="RasGAP_C"/>
</dbReference>